<name>A0A1B9GB22_9TREE</name>
<organism evidence="2">
    <name type="scientific">Kwoniella bestiolae CBS 10118</name>
    <dbReference type="NCBI Taxonomy" id="1296100"/>
    <lineage>
        <taxon>Eukaryota</taxon>
        <taxon>Fungi</taxon>
        <taxon>Dikarya</taxon>
        <taxon>Basidiomycota</taxon>
        <taxon>Agaricomycotina</taxon>
        <taxon>Tremellomycetes</taxon>
        <taxon>Tremellales</taxon>
        <taxon>Cryptococcaceae</taxon>
        <taxon>Kwoniella</taxon>
    </lineage>
</organism>
<evidence type="ECO:0000256" key="1">
    <source>
        <dbReference type="SAM" id="Phobius"/>
    </source>
</evidence>
<feature type="transmembrane region" description="Helical" evidence="1">
    <location>
        <begin position="121"/>
        <end position="141"/>
    </location>
</feature>
<keyword evidence="1" id="KW-0812">Transmembrane</keyword>
<dbReference type="VEuPathDB" id="FungiDB:I302_03054"/>
<reference evidence="2" key="1">
    <citation type="submission" date="2013-07" db="EMBL/GenBank/DDBJ databases">
        <title>The Genome Sequence of Cryptococcus bestiolae CBS10118.</title>
        <authorList>
            <consortium name="The Broad Institute Genome Sequencing Platform"/>
            <person name="Cuomo C."/>
            <person name="Litvintseva A."/>
            <person name="Chen Y."/>
            <person name="Heitman J."/>
            <person name="Sun S."/>
            <person name="Springer D."/>
            <person name="Dromer F."/>
            <person name="Young S.K."/>
            <person name="Zeng Q."/>
            <person name="Gargeya S."/>
            <person name="Fitzgerald M."/>
            <person name="Abouelleil A."/>
            <person name="Alvarado L."/>
            <person name="Berlin A.M."/>
            <person name="Chapman S.B."/>
            <person name="Dewar J."/>
            <person name="Goldberg J."/>
            <person name="Griggs A."/>
            <person name="Gujja S."/>
            <person name="Hansen M."/>
            <person name="Howarth C."/>
            <person name="Imamovic A."/>
            <person name="Larimer J."/>
            <person name="McCowan C."/>
            <person name="Murphy C."/>
            <person name="Pearson M."/>
            <person name="Priest M."/>
            <person name="Roberts A."/>
            <person name="Saif S."/>
            <person name="Shea T."/>
            <person name="Sykes S."/>
            <person name="Wortman J."/>
            <person name="Nusbaum C."/>
            <person name="Birren B."/>
        </authorList>
    </citation>
    <scope>NUCLEOTIDE SEQUENCE [LARGE SCALE GENOMIC DNA]</scope>
    <source>
        <strain evidence="2">CBS 10118</strain>
    </source>
</reference>
<proteinExistence type="predicted"/>
<dbReference type="EMBL" id="KI894019">
    <property type="protein sequence ID" value="OCF28202.1"/>
    <property type="molecule type" value="Genomic_DNA"/>
</dbReference>
<dbReference type="STRING" id="1296100.A0A1B9GB22"/>
<feature type="transmembrane region" description="Helical" evidence="1">
    <location>
        <begin position="78"/>
        <end position="100"/>
    </location>
</feature>
<sequence length="189" mass="21086">MQRSDNKKSDSKVYVCGSIQIFSYLHGFPKDSWLAKVFVAVLGIVVTIESVVICVGLVKTSIQHPQDVAYALAFHMSPLGWVRSLTSSIIAFMTQVFMIVKFMKFFRSLSYQERSVARTDLLYRIGMSVLLLLATFCLAAGLADPIFLSVLDVMLIVLFSLKLQRSRIGFKVVELACPSTLGQGDYAER</sequence>
<evidence type="ECO:0000313" key="2">
    <source>
        <dbReference type="EMBL" id="OCF28202.1"/>
    </source>
</evidence>
<keyword evidence="1" id="KW-0472">Membrane</keyword>
<dbReference type="OrthoDB" id="2596277at2759"/>
<gene>
    <name evidence="2" type="ORF">I302_03054</name>
</gene>
<protein>
    <submittedName>
        <fullName evidence="2">Uncharacterized protein</fullName>
    </submittedName>
</protein>
<accession>A0A1B9GB22</accession>
<keyword evidence="1" id="KW-1133">Transmembrane helix</keyword>
<dbReference type="AlphaFoldDB" id="A0A1B9GB22"/>
<reference evidence="2" key="2">
    <citation type="submission" date="2014-01" db="EMBL/GenBank/DDBJ databases">
        <title>Evolution of pathogenesis and genome organization in the Tremellales.</title>
        <authorList>
            <person name="Cuomo C."/>
            <person name="Litvintseva A."/>
            <person name="Heitman J."/>
            <person name="Chen Y."/>
            <person name="Sun S."/>
            <person name="Springer D."/>
            <person name="Dromer F."/>
            <person name="Young S."/>
            <person name="Zeng Q."/>
            <person name="Chapman S."/>
            <person name="Gujja S."/>
            <person name="Saif S."/>
            <person name="Birren B."/>
        </authorList>
    </citation>
    <scope>NUCLEOTIDE SEQUENCE</scope>
    <source>
        <strain evidence="2">CBS 10118</strain>
    </source>
</reference>
<feature type="transmembrane region" description="Helical" evidence="1">
    <location>
        <begin position="33"/>
        <end position="58"/>
    </location>
</feature>